<dbReference type="RefSeq" id="WP_258335178.1">
    <property type="nucleotide sequence ID" value="NZ_JANRHJ010000001.1"/>
</dbReference>
<name>A0AAW5N2Y9_9BACT</name>
<comment type="caution">
    <text evidence="1">The sequence shown here is derived from an EMBL/GenBank/DDBJ whole genome shotgun (WGS) entry which is preliminary data.</text>
</comment>
<evidence type="ECO:0000313" key="1">
    <source>
        <dbReference type="EMBL" id="MCR8872666.1"/>
    </source>
</evidence>
<dbReference type="Proteomes" id="UP001204579">
    <property type="component" value="Unassembled WGS sequence"/>
</dbReference>
<reference evidence="1 2" key="1">
    <citation type="submission" date="2022-08" db="EMBL/GenBank/DDBJ databases">
        <authorList>
            <person name="Zeman M."/>
            <person name="Kubasova T."/>
        </authorList>
    </citation>
    <scope>NUCLEOTIDE SEQUENCE [LARGE SCALE GENOMIC DNA]</scope>
    <source>
        <strain evidence="1 2">ET62</strain>
    </source>
</reference>
<evidence type="ECO:0008006" key="3">
    <source>
        <dbReference type="Google" id="ProtNLM"/>
    </source>
</evidence>
<accession>A0AAW5N2Y9</accession>
<gene>
    <name evidence="1" type="ORF">NW209_01290</name>
</gene>
<dbReference type="EMBL" id="JANRHJ010000001">
    <property type="protein sequence ID" value="MCR8872666.1"/>
    <property type="molecule type" value="Genomic_DNA"/>
</dbReference>
<organism evidence="1 2">
    <name type="scientific">Phocaeicola barnesiae</name>
    <dbReference type="NCBI Taxonomy" id="376804"/>
    <lineage>
        <taxon>Bacteria</taxon>
        <taxon>Pseudomonadati</taxon>
        <taxon>Bacteroidota</taxon>
        <taxon>Bacteroidia</taxon>
        <taxon>Bacteroidales</taxon>
        <taxon>Bacteroidaceae</taxon>
        <taxon>Phocaeicola</taxon>
    </lineage>
</organism>
<protein>
    <recommendedName>
        <fullName evidence="3">Transposase</fullName>
    </recommendedName>
</protein>
<keyword evidence="2" id="KW-1185">Reference proteome</keyword>
<dbReference type="AlphaFoldDB" id="A0AAW5N2Y9"/>
<proteinExistence type="predicted"/>
<evidence type="ECO:0000313" key="2">
    <source>
        <dbReference type="Proteomes" id="UP001204579"/>
    </source>
</evidence>
<sequence length="89" mass="10545">MIEKIWPDIEYCKAIQHNNKMAPLSVFNYHFKLIFIDLLTEHIYYLSNLEAIKPENAHIHTTVMQNSPKNRLFGNRKNSKNVRIKNSFA</sequence>